<protein>
    <submittedName>
        <fullName evidence="2">Uncharacterized protein</fullName>
    </submittedName>
</protein>
<keyword evidence="3" id="KW-1185">Reference proteome</keyword>
<proteinExistence type="predicted"/>
<dbReference type="Proteomes" id="UP000076722">
    <property type="component" value="Unassembled WGS sequence"/>
</dbReference>
<accession>A0A164QDL2</accession>
<dbReference type="EMBL" id="KV419427">
    <property type="protein sequence ID" value="KZS89563.1"/>
    <property type="molecule type" value="Genomic_DNA"/>
</dbReference>
<reference evidence="2 3" key="1">
    <citation type="journal article" date="2016" name="Mol. Biol. Evol.">
        <title>Comparative Genomics of Early-Diverging Mushroom-Forming Fungi Provides Insights into the Origins of Lignocellulose Decay Capabilities.</title>
        <authorList>
            <person name="Nagy L.G."/>
            <person name="Riley R."/>
            <person name="Tritt A."/>
            <person name="Adam C."/>
            <person name="Daum C."/>
            <person name="Floudas D."/>
            <person name="Sun H."/>
            <person name="Yadav J.S."/>
            <person name="Pangilinan J."/>
            <person name="Larsson K.H."/>
            <person name="Matsuura K."/>
            <person name="Barry K."/>
            <person name="Labutti K."/>
            <person name="Kuo R."/>
            <person name="Ohm R.A."/>
            <person name="Bhattacharya S.S."/>
            <person name="Shirouzu T."/>
            <person name="Yoshinaga Y."/>
            <person name="Martin F.M."/>
            <person name="Grigoriev I.V."/>
            <person name="Hibbett D.S."/>
        </authorList>
    </citation>
    <scope>NUCLEOTIDE SEQUENCE [LARGE SCALE GENOMIC DNA]</scope>
    <source>
        <strain evidence="2 3">HHB9708</strain>
    </source>
</reference>
<feature type="region of interest" description="Disordered" evidence="1">
    <location>
        <begin position="1"/>
        <end position="20"/>
    </location>
</feature>
<evidence type="ECO:0000256" key="1">
    <source>
        <dbReference type="SAM" id="MobiDB-lite"/>
    </source>
</evidence>
<dbReference type="AlphaFoldDB" id="A0A164QDL2"/>
<evidence type="ECO:0000313" key="2">
    <source>
        <dbReference type="EMBL" id="KZS89563.1"/>
    </source>
</evidence>
<evidence type="ECO:0000313" key="3">
    <source>
        <dbReference type="Proteomes" id="UP000076722"/>
    </source>
</evidence>
<sequence length="283" mass="29325">MATPGQPRLPISDEDTSAAAPDVQQKIYEGHRCRIMVQVRGTTMAFRIVGPASPSAPRAIRAALGYRRQRSQHPPPSSRFKNSKRSMQISVKLVFQVQGVNVFVPRIAEATAQDGPIDGCGSVDRVEMDGGDGGIVDVGLELEMEIGEAVEDSSQAAGMDIDPAADDDGAGDVDVEMGVGMGRGTDEGGSEMGASMDIDASAACDIDGPRGTSVENGCGTISAGMGTDMDVEEEAEMDGADADGDVEMEGGVIGETGMVGLEGAMQDSGPGWDADADMMDLVY</sequence>
<gene>
    <name evidence="2" type="ORF">SISNIDRAFT_469321</name>
</gene>
<name>A0A164QDL2_9AGAM</name>
<organism evidence="2 3">
    <name type="scientific">Sistotremastrum niveocremeum HHB9708</name>
    <dbReference type="NCBI Taxonomy" id="1314777"/>
    <lineage>
        <taxon>Eukaryota</taxon>
        <taxon>Fungi</taxon>
        <taxon>Dikarya</taxon>
        <taxon>Basidiomycota</taxon>
        <taxon>Agaricomycotina</taxon>
        <taxon>Agaricomycetes</taxon>
        <taxon>Sistotremastrales</taxon>
        <taxon>Sistotremastraceae</taxon>
        <taxon>Sertulicium</taxon>
        <taxon>Sertulicium niveocremeum</taxon>
    </lineage>
</organism>